<evidence type="ECO:0000313" key="2">
    <source>
        <dbReference type="EMBL" id="MDW3125641.1"/>
    </source>
</evidence>
<dbReference type="SUPFAM" id="SSF52540">
    <property type="entry name" value="P-loop containing nucleoside triphosphate hydrolases"/>
    <property type="match status" value="1"/>
</dbReference>
<protein>
    <submittedName>
        <fullName evidence="2">ATP-binding protein</fullName>
    </submittedName>
</protein>
<dbReference type="Pfam" id="PF13191">
    <property type="entry name" value="AAA_16"/>
    <property type="match status" value="1"/>
</dbReference>
<dbReference type="PANTHER" id="PTHR34301:SF8">
    <property type="entry name" value="ATPASE DOMAIN-CONTAINING PROTEIN"/>
    <property type="match status" value="1"/>
</dbReference>
<dbReference type="InterPro" id="IPR027417">
    <property type="entry name" value="P-loop_NTPase"/>
</dbReference>
<dbReference type="EMBL" id="JAWLRA010000001">
    <property type="protein sequence ID" value="MDW3125641.1"/>
    <property type="molecule type" value="Genomic_DNA"/>
</dbReference>
<dbReference type="PANTHER" id="PTHR34301">
    <property type="entry name" value="DNA-BINDING PROTEIN-RELATED"/>
    <property type="match status" value="1"/>
</dbReference>
<keyword evidence="2" id="KW-0067">ATP-binding</keyword>
<sequence>MDADISKLPLHSLNPFMPGAGKQPPELVGRTHDLELMNRMIARTKLGLLDRGVVYSGLRGMGKTVLLLKLNDMASSQGMVTVQIEANGDATAEYDELLHEMSLAVMRVRKPDVRRRLSDVFSHVESISLDFVLGSATVELSDADEEKKAVRTSSDKLELLIEGLAGELKNNGLGLFLFVDEFQDMSAEVMMTLITVQHKMGQRNLPFYVIGAGLPNLPGVLTKARSYAERLFEYRPIGRLNDTAVADGFQKPARELGYSFDDEALARLVDLSHGYPYFIQAYGKASWDASDSNPISVSAVEKGETVARAELDQGLYVSRWQRATPLGREYLAAMAAIGETCTSAQVAKLMNRSVSDLSSIRLSLIELGLVYSPERGRIAFTVPGMDEFIRLVMPSESQSYDGRA</sequence>
<dbReference type="RefSeq" id="WP_144169167.1">
    <property type="nucleotide sequence ID" value="NZ_CACRSV010000033.1"/>
</dbReference>
<reference evidence="3" key="1">
    <citation type="submission" date="2019-11" db="EMBL/GenBank/DDBJ databases">
        <authorList>
            <person name="Feng L."/>
        </authorList>
    </citation>
    <scope>NUCLEOTIDE SEQUENCE</scope>
    <source>
        <strain evidence="3">BlongumLFYP82</strain>
    </source>
</reference>
<gene>
    <name evidence="3" type="ORF">BLLFYP82_01891</name>
    <name evidence="2" type="ORF">RS890_00560</name>
</gene>
<dbReference type="GO" id="GO:0005524">
    <property type="term" value="F:ATP binding"/>
    <property type="evidence" value="ECO:0007669"/>
    <property type="project" value="UniProtKB-KW"/>
</dbReference>
<accession>A0A6N2UEK8</accession>
<evidence type="ECO:0000313" key="3">
    <source>
        <dbReference type="EMBL" id="VYT15363.1"/>
    </source>
</evidence>
<dbReference type="Gene3D" id="3.40.50.300">
    <property type="entry name" value="P-loop containing nucleotide triphosphate hydrolases"/>
    <property type="match status" value="1"/>
</dbReference>
<feature type="domain" description="Orc1-like AAA ATPase" evidence="1">
    <location>
        <begin position="26"/>
        <end position="202"/>
    </location>
</feature>
<proteinExistence type="predicted"/>
<reference evidence="2" key="2">
    <citation type="submission" date="2023-10" db="EMBL/GenBank/DDBJ databases">
        <title>Rapid discrimination of Bifidobacterium longum Subspecies based on MALDI-TOF MS and Machine Learning.</title>
        <authorList>
            <person name="Chen J."/>
        </authorList>
    </citation>
    <scope>NUCLEOTIDE SEQUENCE</scope>
    <source>
        <strain evidence="2">YGMCC0039</strain>
    </source>
</reference>
<evidence type="ECO:0000259" key="1">
    <source>
        <dbReference type="Pfam" id="PF13191"/>
    </source>
</evidence>
<organism evidence="3">
    <name type="scientific">Bifidobacterium longum</name>
    <dbReference type="NCBI Taxonomy" id="216816"/>
    <lineage>
        <taxon>Bacteria</taxon>
        <taxon>Bacillati</taxon>
        <taxon>Actinomycetota</taxon>
        <taxon>Actinomycetes</taxon>
        <taxon>Bifidobacteriales</taxon>
        <taxon>Bifidobacteriaceae</taxon>
        <taxon>Bifidobacterium</taxon>
    </lineage>
</organism>
<dbReference type="Proteomes" id="UP001277803">
    <property type="component" value="Unassembled WGS sequence"/>
</dbReference>
<name>A0A6N2UEK8_BIFLN</name>
<dbReference type="EMBL" id="CACRSV010000033">
    <property type="protein sequence ID" value="VYT15363.1"/>
    <property type="molecule type" value="Genomic_DNA"/>
</dbReference>
<dbReference type="InterPro" id="IPR041664">
    <property type="entry name" value="AAA_16"/>
</dbReference>
<keyword evidence="2" id="KW-0547">Nucleotide-binding</keyword>
<dbReference type="AlphaFoldDB" id="A0A6N2UEK8"/>